<dbReference type="AlphaFoldDB" id="A0A9X3WEV5"/>
<keyword evidence="3" id="KW-1185">Reference proteome</keyword>
<dbReference type="Pfam" id="PF11167">
    <property type="entry name" value="DUF2953"/>
    <property type="match status" value="1"/>
</dbReference>
<evidence type="ECO:0000313" key="2">
    <source>
        <dbReference type="EMBL" id="MDC3415771.1"/>
    </source>
</evidence>
<feature type="transmembrane region" description="Helical" evidence="1">
    <location>
        <begin position="6"/>
        <end position="31"/>
    </location>
</feature>
<proteinExistence type="predicted"/>
<reference evidence="2" key="1">
    <citation type="submission" date="2022-06" db="EMBL/GenBank/DDBJ databases">
        <title>Aquibacillus sp. a new bacterium isolated from soil saline samples.</title>
        <authorList>
            <person name="Galisteo C."/>
            <person name="De La Haba R."/>
            <person name="Sanchez-Porro C."/>
            <person name="Ventosa A."/>
        </authorList>
    </citation>
    <scope>NUCLEOTIDE SEQUENCE</scope>
    <source>
        <strain evidence="2">3ASR75-54</strain>
    </source>
</reference>
<dbReference type="InterPro" id="IPR021338">
    <property type="entry name" value="DUF2953"/>
</dbReference>
<keyword evidence="1" id="KW-1133">Transmembrane helix</keyword>
<name>A0A9X3WEV5_9BACI</name>
<sequence length="200" mass="23406">MLWVIFLLFLIIILFIISYFLRIYTTFYLSLQNEMSYFHIKVRVLGINVYKRKMELPEKQDDATDATNMIEDSKLFTSDNWKVKLKLWNAVKDKVFNLLGKIRLHKFDWTTELGTGDAFLTGIMSGGLWSVKGSIVRLMTDYMTVKTKPTINVVPIFQKKQVNSECECMVSFRLGQTIVAFFHIVRQIKRSENNLNRNLA</sequence>
<protein>
    <submittedName>
        <fullName evidence="2">DUF2953 domain-containing protein</fullName>
    </submittedName>
</protein>
<dbReference type="RefSeq" id="WP_272444724.1">
    <property type="nucleotide sequence ID" value="NZ_JAMQKC010000001.1"/>
</dbReference>
<comment type="caution">
    <text evidence="2">The sequence shown here is derived from an EMBL/GenBank/DDBJ whole genome shotgun (WGS) entry which is preliminary data.</text>
</comment>
<organism evidence="2 3">
    <name type="scientific">Aquibacillus salsiterrae</name>
    <dbReference type="NCBI Taxonomy" id="2950439"/>
    <lineage>
        <taxon>Bacteria</taxon>
        <taxon>Bacillati</taxon>
        <taxon>Bacillota</taxon>
        <taxon>Bacilli</taxon>
        <taxon>Bacillales</taxon>
        <taxon>Bacillaceae</taxon>
        <taxon>Aquibacillus</taxon>
    </lineage>
</organism>
<keyword evidence="1" id="KW-0472">Membrane</keyword>
<evidence type="ECO:0000256" key="1">
    <source>
        <dbReference type="SAM" id="Phobius"/>
    </source>
</evidence>
<dbReference type="EMBL" id="JAMQKC010000001">
    <property type="protein sequence ID" value="MDC3415771.1"/>
    <property type="molecule type" value="Genomic_DNA"/>
</dbReference>
<keyword evidence="1" id="KW-0812">Transmembrane</keyword>
<evidence type="ECO:0000313" key="3">
    <source>
        <dbReference type="Proteomes" id="UP001145069"/>
    </source>
</evidence>
<accession>A0A9X3WEV5</accession>
<dbReference type="Proteomes" id="UP001145069">
    <property type="component" value="Unassembled WGS sequence"/>
</dbReference>
<gene>
    <name evidence="2" type="ORF">NC799_02460</name>
</gene>